<dbReference type="SUPFAM" id="SSF51338">
    <property type="entry name" value="Composite domain of metallo-dependent hydrolases"/>
    <property type="match status" value="1"/>
</dbReference>
<dbReference type="GO" id="GO:0019239">
    <property type="term" value="F:deaminase activity"/>
    <property type="evidence" value="ECO:0007669"/>
    <property type="project" value="UniProtKB-ARBA"/>
</dbReference>
<dbReference type="PANTHER" id="PTHR32027">
    <property type="entry name" value="CYTOSINE DEAMINASE"/>
    <property type="match status" value="1"/>
</dbReference>
<proteinExistence type="predicted"/>
<dbReference type="Pfam" id="PF07969">
    <property type="entry name" value="Amidohydro_3"/>
    <property type="match status" value="1"/>
</dbReference>
<protein>
    <submittedName>
        <fullName evidence="4">Amidohydrolase</fullName>
    </submittedName>
</protein>
<feature type="domain" description="Amidohydrolase 3" evidence="3">
    <location>
        <begin position="150"/>
        <end position="400"/>
    </location>
</feature>
<reference evidence="4 5" key="1">
    <citation type="submission" date="2018-02" db="EMBL/GenBank/DDBJ databases">
        <title>Whole genome sequencing of endophytic bacterium.</title>
        <authorList>
            <person name="Eedara R."/>
            <person name="Podile A.R."/>
        </authorList>
    </citation>
    <scope>NUCLEOTIDE SEQUENCE [LARGE SCALE GENOMIC DNA]</scope>
    <source>
        <strain evidence="4 5">RP1T</strain>
    </source>
</reference>
<evidence type="ECO:0000259" key="3">
    <source>
        <dbReference type="Pfam" id="PF07969"/>
    </source>
</evidence>
<dbReference type="EMBL" id="PUEJ01000007">
    <property type="protein sequence ID" value="PRH85912.1"/>
    <property type="molecule type" value="Genomic_DNA"/>
</dbReference>
<dbReference type="InterPro" id="IPR032466">
    <property type="entry name" value="Metal_Hydrolase"/>
</dbReference>
<dbReference type="CDD" id="cd01293">
    <property type="entry name" value="Bact_CD"/>
    <property type="match status" value="1"/>
</dbReference>
<dbReference type="InterPro" id="IPR011059">
    <property type="entry name" value="Metal-dep_hydrolase_composite"/>
</dbReference>
<keyword evidence="5" id="KW-1185">Reference proteome</keyword>
<dbReference type="GO" id="GO:0046872">
    <property type="term" value="F:metal ion binding"/>
    <property type="evidence" value="ECO:0007669"/>
    <property type="project" value="UniProtKB-KW"/>
</dbReference>
<dbReference type="Gene3D" id="3.20.20.140">
    <property type="entry name" value="Metal-dependent hydrolases"/>
    <property type="match status" value="1"/>
</dbReference>
<keyword evidence="1" id="KW-0479">Metal-binding</keyword>
<gene>
    <name evidence="4" type="ORF">C5L14_20470</name>
</gene>
<dbReference type="Proteomes" id="UP000237682">
    <property type="component" value="Unassembled WGS sequence"/>
</dbReference>
<keyword evidence="2 4" id="KW-0378">Hydrolase</keyword>
<accession>A0A2S9Q977</accession>
<evidence type="ECO:0000256" key="2">
    <source>
        <dbReference type="ARBA" id="ARBA00022801"/>
    </source>
</evidence>
<dbReference type="OrthoDB" id="9815027at2"/>
<sequence>MDISPADLLIRNARLPTSEEPVDLAIRSGSIAAIGRELRGEAVEIVDAEGALACGGFVDSHIHLDKACILDRCRICEGTLAEAVRETARAKASFTEADVYARAARVVEQAIMQGTMAMRSFVEVDPRAGLRSFEAIKRVRRDYAFAIDIEICAFVQEGLTNEPETLGLLKEALADGADLVGGAPYTDPDPAGQISLIFDLAQAHGVAVDFHLDFDLAPEKSNLPVVLKETMRRGWQGRVSLGHMTSLSARPPHEVEAIAAGLREAGIAVVALPATDLFLNGREYERLVPRGVAPAHILASRGVNASIATNNILNPFTPFGDASLLRMANLYANVIQLSRTEHLRLVFDMIGPLAARGMQRVSGLSVGAAADIVLIDCVTPEQAIRENSRVIRGWKRGRTTFRTTRPEIIRRG</sequence>
<evidence type="ECO:0000313" key="4">
    <source>
        <dbReference type="EMBL" id="PRH85912.1"/>
    </source>
</evidence>
<dbReference type="Gene3D" id="2.30.40.10">
    <property type="entry name" value="Urease, subunit C, domain 1"/>
    <property type="match status" value="1"/>
</dbReference>
<name>A0A2S9Q977_9HYPH</name>
<dbReference type="AlphaFoldDB" id="A0A2S9Q977"/>
<dbReference type="GO" id="GO:0016814">
    <property type="term" value="F:hydrolase activity, acting on carbon-nitrogen (but not peptide) bonds, in cyclic amidines"/>
    <property type="evidence" value="ECO:0007669"/>
    <property type="project" value="TreeGrafter"/>
</dbReference>
<dbReference type="SUPFAM" id="SSF51556">
    <property type="entry name" value="Metallo-dependent hydrolases"/>
    <property type="match status" value="1"/>
</dbReference>
<dbReference type="InterPro" id="IPR052349">
    <property type="entry name" value="Metallo-hydrolase_Enzymes"/>
</dbReference>
<evidence type="ECO:0000256" key="1">
    <source>
        <dbReference type="ARBA" id="ARBA00022723"/>
    </source>
</evidence>
<dbReference type="FunFam" id="3.20.20.140:FF:000019">
    <property type="entry name" value="Cytosine deaminase"/>
    <property type="match status" value="1"/>
</dbReference>
<comment type="caution">
    <text evidence="4">The sequence shown here is derived from an EMBL/GenBank/DDBJ whole genome shotgun (WGS) entry which is preliminary data.</text>
</comment>
<evidence type="ECO:0000313" key="5">
    <source>
        <dbReference type="Proteomes" id="UP000237682"/>
    </source>
</evidence>
<dbReference type="PANTHER" id="PTHR32027:SF9">
    <property type="entry name" value="BLL3847 PROTEIN"/>
    <property type="match status" value="1"/>
</dbReference>
<dbReference type="InterPro" id="IPR013108">
    <property type="entry name" value="Amidohydro_3"/>
</dbReference>
<dbReference type="RefSeq" id="WP_105863907.1">
    <property type="nucleotide sequence ID" value="NZ_PUEJ01000007.1"/>
</dbReference>
<organism evidence="4 5">
    <name type="scientific">Labrys okinawensis</name>
    <dbReference type="NCBI Taxonomy" id="346911"/>
    <lineage>
        <taxon>Bacteria</taxon>
        <taxon>Pseudomonadati</taxon>
        <taxon>Pseudomonadota</taxon>
        <taxon>Alphaproteobacteria</taxon>
        <taxon>Hyphomicrobiales</taxon>
        <taxon>Xanthobacteraceae</taxon>
        <taxon>Labrys</taxon>
    </lineage>
</organism>